<keyword evidence="5" id="KW-0255">Endonuclease</keyword>
<gene>
    <name evidence="5" type="ORF">H0241_07465</name>
</gene>
<evidence type="ECO:0000256" key="2">
    <source>
        <dbReference type="ARBA" id="ARBA00022747"/>
    </source>
</evidence>
<dbReference type="CDD" id="cd17254">
    <property type="entry name" value="RMtype1_S_FclI-TRD1-CR1_like"/>
    <property type="match status" value="1"/>
</dbReference>
<dbReference type="RefSeq" id="WP_181056748.1">
    <property type="nucleotide sequence ID" value="NZ_JACDTY010000002.1"/>
</dbReference>
<keyword evidence="3" id="KW-0238">DNA-binding</keyword>
<comment type="similarity">
    <text evidence="1">Belongs to the type-I restriction system S methylase family.</text>
</comment>
<keyword evidence="2" id="KW-0680">Restriction system</keyword>
<comment type="caution">
    <text evidence="5">The sequence shown here is derived from an EMBL/GenBank/DDBJ whole genome shotgun (WGS) entry which is preliminary data.</text>
</comment>
<name>A0A838B154_9HYPH</name>
<accession>A0A838B154</accession>
<dbReference type="Gene3D" id="3.90.220.20">
    <property type="entry name" value="DNA methylase specificity domains"/>
    <property type="match status" value="2"/>
</dbReference>
<dbReference type="EMBL" id="JACDTY010000002">
    <property type="protein sequence ID" value="MBA1140095.1"/>
    <property type="molecule type" value="Genomic_DNA"/>
</dbReference>
<evidence type="ECO:0000256" key="3">
    <source>
        <dbReference type="ARBA" id="ARBA00023125"/>
    </source>
</evidence>
<dbReference type="Proteomes" id="UP000558284">
    <property type="component" value="Unassembled WGS sequence"/>
</dbReference>
<dbReference type="InterPro" id="IPR044946">
    <property type="entry name" value="Restrct_endonuc_typeI_TRD_sf"/>
</dbReference>
<dbReference type="PANTHER" id="PTHR43140:SF1">
    <property type="entry name" value="TYPE I RESTRICTION ENZYME ECOKI SPECIFICITY SUBUNIT"/>
    <property type="match status" value="1"/>
</dbReference>
<evidence type="ECO:0000256" key="1">
    <source>
        <dbReference type="ARBA" id="ARBA00010923"/>
    </source>
</evidence>
<dbReference type="CDD" id="cd17282">
    <property type="entry name" value="RMtype1_S_Eco16444ORF1681_TRD1-CR1_like"/>
    <property type="match status" value="1"/>
</dbReference>
<dbReference type="AlphaFoldDB" id="A0A838B154"/>
<evidence type="ECO:0000313" key="6">
    <source>
        <dbReference type="Proteomes" id="UP000558284"/>
    </source>
</evidence>
<evidence type="ECO:0000313" key="5">
    <source>
        <dbReference type="EMBL" id="MBA1140095.1"/>
    </source>
</evidence>
<dbReference type="InterPro" id="IPR051212">
    <property type="entry name" value="Type-I_RE_S_subunit"/>
</dbReference>
<dbReference type="Pfam" id="PF01420">
    <property type="entry name" value="Methylase_S"/>
    <property type="match status" value="2"/>
</dbReference>
<feature type="domain" description="Type I restriction modification DNA specificity" evidence="4">
    <location>
        <begin position="369"/>
        <end position="535"/>
    </location>
</feature>
<protein>
    <submittedName>
        <fullName evidence="5">Restriction endonuclease subunit S</fullName>
    </submittedName>
</protein>
<dbReference type="PANTHER" id="PTHR43140">
    <property type="entry name" value="TYPE-1 RESTRICTION ENZYME ECOKI SPECIFICITY PROTEIN"/>
    <property type="match status" value="1"/>
</dbReference>
<keyword evidence="5" id="KW-0378">Hydrolase</keyword>
<keyword evidence="6" id="KW-1185">Reference proteome</keyword>
<dbReference type="InterPro" id="IPR000055">
    <property type="entry name" value="Restrct_endonuc_typeI_TRD"/>
</dbReference>
<reference evidence="5 6" key="1">
    <citation type="submission" date="2020-07" db="EMBL/GenBank/DDBJ databases">
        <title>Definition of the novel symbiovar canariense within Mesorhizobium novociceri, a new species of genus Mesorhizobium nodulating Cicer canariense in the Caldera de Taburiente National Park (La Palma, Canary Islands).</title>
        <authorList>
            <person name="Leon-Barrios M."/>
            <person name="Perez-Yepez J."/>
            <person name="Flores-Felix J.D."/>
            <person name="Ramirez-Baena M.H."/>
            <person name="Pulido-Suarez L."/>
            <person name="Igual J.M."/>
            <person name="Velazquez E."/>
            <person name="Peix A."/>
        </authorList>
    </citation>
    <scope>NUCLEOTIDE SEQUENCE [LARGE SCALE GENOMIC DNA]</scope>
    <source>
        <strain evidence="5 6">CCANP35</strain>
    </source>
</reference>
<sequence length="564" mass="63297">MNADRLLEHYDRIADAPDAIARLRRFILDLAVCGKLAPQEAGDEPASELLKRIAKEKVRLDRKERAKREPRNLNGEVESFQLPRGWAHAPLADLVSILNGRAYKQSELLSSGTPVLRVGNLFTSDRWYYSTLQLDEDKYCDKGDLIFAWSASFGPFIWTGEKVIYHYHIWKLPLHSEANIDKHYLYNFLLQKTREVKEAGHGISMIHMTKEKMEQIQVPLPPLAEQHRIVAKVDELMGLCDRLDAARSGREKARDRLAAASLARLNAPDPEAFRADARFALEALPALTTRPDQIKALRQTILNLAVRGKLVSQDVNDEPATELLKRIAKEKARLVKEGKAKRQNMLPEINLGQAPFELPAGWAWGRFPEVGTFGRGKSKHRPRNDPALFEGGEHLMIQTGDVARSQGVIETYTSKYNDFGLYQSFKWPKGTLCITIAANIADSGILSFDACFPDSVVGFIPAAGFENARYFEYFVRTAKANLLEFAPATAQKNINLEILTQVLIPLPPLAEQHRIVAKVDALMALCDRLEANLNSTATTRRRLFDALLAEALAPADDRELEAAE</sequence>
<dbReference type="GO" id="GO:0003677">
    <property type="term" value="F:DNA binding"/>
    <property type="evidence" value="ECO:0007669"/>
    <property type="project" value="UniProtKB-KW"/>
</dbReference>
<dbReference type="SUPFAM" id="SSF116734">
    <property type="entry name" value="DNA methylase specificity domain"/>
    <property type="match status" value="2"/>
</dbReference>
<dbReference type="GO" id="GO:0004519">
    <property type="term" value="F:endonuclease activity"/>
    <property type="evidence" value="ECO:0007669"/>
    <property type="project" value="UniProtKB-KW"/>
</dbReference>
<evidence type="ECO:0000259" key="4">
    <source>
        <dbReference type="Pfam" id="PF01420"/>
    </source>
</evidence>
<dbReference type="GO" id="GO:0009307">
    <property type="term" value="P:DNA restriction-modification system"/>
    <property type="evidence" value="ECO:0007669"/>
    <property type="project" value="UniProtKB-KW"/>
</dbReference>
<keyword evidence="5" id="KW-0540">Nuclease</keyword>
<organism evidence="5 6">
    <name type="scientific">Mesorhizobium neociceri</name>
    <dbReference type="NCBI Taxonomy" id="1307853"/>
    <lineage>
        <taxon>Bacteria</taxon>
        <taxon>Pseudomonadati</taxon>
        <taxon>Pseudomonadota</taxon>
        <taxon>Alphaproteobacteria</taxon>
        <taxon>Hyphomicrobiales</taxon>
        <taxon>Phyllobacteriaceae</taxon>
        <taxon>Mesorhizobium</taxon>
    </lineage>
</organism>
<proteinExistence type="inferred from homology"/>
<feature type="domain" description="Type I restriction modification DNA specificity" evidence="4">
    <location>
        <begin position="83"/>
        <end position="238"/>
    </location>
</feature>